<dbReference type="InterPro" id="IPR003329">
    <property type="entry name" value="Cytidylyl_trans"/>
</dbReference>
<comment type="subcellular location">
    <subcellularLocation>
        <location evidence="4">Cytoplasm</location>
    </subcellularLocation>
</comment>
<dbReference type="CDD" id="cd02517">
    <property type="entry name" value="CMP-KDO-Synthetase"/>
    <property type="match status" value="1"/>
</dbReference>
<dbReference type="SUPFAM" id="SSF53448">
    <property type="entry name" value="Nucleotide-diphospho-sugar transferases"/>
    <property type="match status" value="1"/>
</dbReference>
<comment type="function">
    <text evidence="4">Activates KDO (a required 8-carbon sugar) for incorporation into bacterial lipopolysaccharide in Gram-negative bacteria.</text>
</comment>
<dbReference type="NCBIfam" id="NF009905">
    <property type="entry name" value="PRK13368.1"/>
    <property type="match status" value="1"/>
</dbReference>
<dbReference type="GO" id="GO:0008690">
    <property type="term" value="F:3-deoxy-manno-octulosonate cytidylyltransferase activity"/>
    <property type="evidence" value="ECO:0007669"/>
    <property type="project" value="UniProtKB-EC"/>
</dbReference>
<dbReference type="EC" id="2.7.7.38" evidence="4"/>
<evidence type="ECO:0000313" key="6">
    <source>
        <dbReference type="Proteomes" id="UP001157733"/>
    </source>
</evidence>
<name>A0ABM9HEI1_9BACT</name>
<proteinExistence type="inferred from homology"/>
<dbReference type="NCBIfam" id="NF003950">
    <property type="entry name" value="PRK05450.1-3"/>
    <property type="match status" value="1"/>
</dbReference>
<protein>
    <recommendedName>
        <fullName evidence="4">3-deoxy-manno-octulosonate cytidylyltransferase</fullName>
        <ecNumber evidence="4">2.7.7.38</ecNumber>
    </recommendedName>
    <alternativeName>
        <fullName evidence="4">CMP-2-keto-3-deoxyoctulosonic acid synthase</fullName>
        <shortName evidence="4">CKS</shortName>
        <shortName evidence="4">CMP-KDO synthase</shortName>
    </alternativeName>
</protein>
<dbReference type="EMBL" id="OX336137">
    <property type="protein sequence ID" value="CAI2718495.1"/>
    <property type="molecule type" value="Genomic_DNA"/>
</dbReference>
<dbReference type="Proteomes" id="UP001157733">
    <property type="component" value="Chromosome"/>
</dbReference>
<dbReference type="NCBIfam" id="NF003952">
    <property type="entry name" value="PRK05450.1-5"/>
    <property type="match status" value="1"/>
</dbReference>
<accession>A0ABM9HEI1</accession>
<keyword evidence="4" id="KW-0963">Cytoplasm</keyword>
<dbReference type="NCBIfam" id="TIGR00466">
    <property type="entry name" value="kdsB"/>
    <property type="match status" value="1"/>
</dbReference>
<dbReference type="PANTHER" id="PTHR42866:SF2">
    <property type="entry name" value="3-DEOXY-MANNO-OCTULOSONATE CYTIDYLYLTRANSFERASE, MITOCHONDRIAL"/>
    <property type="match status" value="1"/>
</dbReference>
<reference evidence="5 6" key="1">
    <citation type="submission" date="2022-09" db="EMBL/GenBank/DDBJ databases">
        <authorList>
            <person name="Kop L."/>
        </authorList>
    </citation>
    <scope>NUCLEOTIDE SEQUENCE [LARGE SCALE GENOMIC DNA]</scope>
    <source>
        <strain evidence="5 6">347</strain>
    </source>
</reference>
<keyword evidence="1 4" id="KW-0808">Transferase</keyword>
<evidence type="ECO:0000313" key="5">
    <source>
        <dbReference type="EMBL" id="CAI2718495.1"/>
    </source>
</evidence>
<evidence type="ECO:0000256" key="2">
    <source>
        <dbReference type="ARBA" id="ARBA00022695"/>
    </source>
</evidence>
<dbReference type="InterPro" id="IPR004528">
    <property type="entry name" value="KdsB"/>
</dbReference>
<keyword evidence="3 4" id="KW-0448">Lipopolysaccharide biosynthesis</keyword>
<evidence type="ECO:0000256" key="1">
    <source>
        <dbReference type="ARBA" id="ARBA00022679"/>
    </source>
</evidence>
<keyword evidence="6" id="KW-1185">Reference proteome</keyword>
<gene>
    <name evidence="4 5" type="primary">kdsB</name>
    <name evidence="5" type="ORF">NSPWAT_1636</name>
</gene>
<dbReference type="HAMAP" id="MF_00057">
    <property type="entry name" value="KdsB"/>
    <property type="match status" value="1"/>
</dbReference>
<dbReference type="InterPro" id="IPR029044">
    <property type="entry name" value="Nucleotide-diphossugar_trans"/>
</dbReference>
<organism evidence="5 6">
    <name type="scientific">Nitrospina watsonii</name>
    <dbReference type="NCBI Taxonomy" id="1323948"/>
    <lineage>
        <taxon>Bacteria</taxon>
        <taxon>Pseudomonadati</taxon>
        <taxon>Nitrospinota/Tectimicrobiota group</taxon>
        <taxon>Nitrospinota</taxon>
        <taxon>Nitrospinia</taxon>
        <taxon>Nitrospinales</taxon>
        <taxon>Nitrospinaceae</taxon>
        <taxon>Nitrospina</taxon>
    </lineage>
</organism>
<dbReference type="PANTHER" id="PTHR42866">
    <property type="entry name" value="3-DEOXY-MANNO-OCTULOSONATE CYTIDYLYLTRANSFERASE"/>
    <property type="match status" value="1"/>
</dbReference>
<sequence>MSGKSSFKTGGNMSAKPKVLAVIPARWGSTRFPGKPLAPLLGRPMIQWVTERAQSASSISEVIVATDDERIAKAVEGFGGQAVMTSPDHESGSDRIAEVVSDRACDVVVNVQGDEPLIPPENIEQVVQILLADKDAAAATLMSAIDNYEDVFDPNVVKVVADNTGRALYFSRSPIPYLRDAWQNKSPEQIRSEPFPERTWFRHIGLYAYRCDFLLEYTRLQQTPLERQERLEQLRILENGFAIRVGETDRVSLGVDREEDLRKVESLAKAQEQEGIESQPGRRS</sequence>
<keyword evidence="2 4" id="KW-0548">Nucleotidyltransferase</keyword>
<dbReference type="Pfam" id="PF02348">
    <property type="entry name" value="CTP_transf_3"/>
    <property type="match status" value="1"/>
</dbReference>
<dbReference type="Gene3D" id="3.90.550.10">
    <property type="entry name" value="Spore Coat Polysaccharide Biosynthesis Protein SpsA, Chain A"/>
    <property type="match status" value="1"/>
</dbReference>
<comment type="similarity">
    <text evidence="4">Belongs to the KdsB family.</text>
</comment>
<comment type="catalytic activity">
    <reaction evidence="4">
        <text>3-deoxy-alpha-D-manno-oct-2-ulosonate + CTP = CMP-3-deoxy-beta-D-manno-octulosonate + diphosphate</text>
        <dbReference type="Rhea" id="RHEA:23448"/>
        <dbReference type="ChEBI" id="CHEBI:33019"/>
        <dbReference type="ChEBI" id="CHEBI:37563"/>
        <dbReference type="ChEBI" id="CHEBI:85986"/>
        <dbReference type="ChEBI" id="CHEBI:85987"/>
        <dbReference type="EC" id="2.7.7.38"/>
    </reaction>
</comment>
<comment type="pathway">
    <text evidence="4">Nucleotide-sugar biosynthesis; CMP-3-deoxy-D-manno-octulosonate biosynthesis; CMP-3-deoxy-D-manno-octulosonate from 3-deoxy-D-manno-octulosonate and CTP: step 1/1.</text>
</comment>
<evidence type="ECO:0000256" key="4">
    <source>
        <dbReference type="HAMAP-Rule" id="MF_00057"/>
    </source>
</evidence>
<evidence type="ECO:0000256" key="3">
    <source>
        <dbReference type="ARBA" id="ARBA00022985"/>
    </source>
</evidence>